<keyword evidence="1" id="KW-0479">Metal-binding</keyword>
<comment type="caution">
    <text evidence="8">The sequence shown here is derived from an EMBL/GenBank/DDBJ whole genome shotgun (WGS) entry which is preliminary data.</text>
</comment>
<feature type="region of interest" description="Disordered" evidence="5">
    <location>
        <begin position="60"/>
        <end position="79"/>
    </location>
</feature>
<dbReference type="InterPro" id="IPR051435">
    <property type="entry name" value="RING_finger_E3_ubiq-ligases"/>
</dbReference>
<dbReference type="STRING" id="12930.A0A0Q3UTW1"/>
<dbReference type="Gene3D" id="3.30.40.10">
    <property type="entry name" value="Zinc/RING finger domain, C3HC4 (zinc finger)"/>
    <property type="match status" value="1"/>
</dbReference>
<feature type="domain" description="RING-type" evidence="7">
    <location>
        <begin position="115"/>
        <end position="161"/>
    </location>
</feature>
<protein>
    <submittedName>
        <fullName evidence="8">RING finger protein 186</fullName>
    </submittedName>
</protein>
<dbReference type="PROSITE" id="PS00518">
    <property type="entry name" value="ZF_RING_1"/>
    <property type="match status" value="1"/>
</dbReference>
<dbReference type="EMBL" id="LMAW01000790">
    <property type="protein sequence ID" value="KQK85402.1"/>
    <property type="molecule type" value="Genomic_DNA"/>
</dbReference>
<evidence type="ECO:0000313" key="8">
    <source>
        <dbReference type="EMBL" id="KQK85402.1"/>
    </source>
</evidence>
<dbReference type="GO" id="GO:0061630">
    <property type="term" value="F:ubiquitin protein ligase activity"/>
    <property type="evidence" value="ECO:0007669"/>
    <property type="project" value="TreeGrafter"/>
</dbReference>
<dbReference type="InterPro" id="IPR001841">
    <property type="entry name" value="Znf_RING"/>
</dbReference>
<dbReference type="InterPro" id="IPR013083">
    <property type="entry name" value="Znf_RING/FYVE/PHD"/>
</dbReference>
<keyword evidence="3" id="KW-0862">Zinc</keyword>
<reference evidence="8 9" key="1">
    <citation type="submission" date="2015-10" db="EMBL/GenBank/DDBJ databases">
        <authorList>
            <person name="Gilbert D.G."/>
        </authorList>
    </citation>
    <scope>NUCLEOTIDE SEQUENCE [LARGE SCALE GENOMIC DNA]</scope>
    <source>
        <strain evidence="8">FVVF132</strain>
    </source>
</reference>
<name>A0A0Q3UTW1_AMAAE</name>
<proteinExistence type="predicted"/>
<dbReference type="PANTHER" id="PTHR22791">
    <property type="entry name" value="RING-TYPE DOMAIN-CONTAINING PROTEIN"/>
    <property type="match status" value="1"/>
</dbReference>
<sequence length="299" mass="32942">MEKFTDKLNEELGSTVPGAPQAEKESPAPAVECAAGMSRAEPQTEDVKSLGFTEECVKELERPSGMEQDSPDASEPAGLEGNCPSSASLMLTNRNYPEGHSLNHQCSTTSIDLDCLVCFNKYNMYRVPKLLDCQHTFCAVCLKLILRKDGNAWIITCPLCRKATCVSGGLIRTLQNKDDIMDHLETPSSHPEVHVSAIGLDSNSWTRSSQDLLHRDESVPADNRLAVQRLVLLLLLGVILTILILPFIYSGLIKWVVCLMLALGVVISVVLCCTPKFYWRSNRDLLTSCHKETHITAIA</sequence>
<keyword evidence="6" id="KW-1133">Transmembrane helix</keyword>
<dbReference type="OrthoDB" id="6106880at2759"/>
<feature type="transmembrane region" description="Helical" evidence="6">
    <location>
        <begin position="230"/>
        <end position="249"/>
    </location>
</feature>
<feature type="transmembrane region" description="Helical" evidence="6">
    <location>
        <begin position="255"/>
        <end position="273"/>
    </location>
</feature>
<evidence type="ECO:0000256" key="3">
    <source>
        <dbReference type="ARBA" id="ARBA00022833"/>
    </source>
</evidence>
<dbReference type="PROSITE" id="PS50089">
    <property type="entry name" value="ZF_RING_2"/>
    <property type="match status" value="1"/>
</dbReference>
<dbReference type="InterPro" id="IPR017907">
    <property type="entry name" value="Znf_RING_CS"/>
</dbReference>
<keyword evidence="2 4" id="KW-0863">Zinc-finger</keyword>
<keyword evidence="6" id="KW-0812">Transmembrane</keyword>
<dbReference type="Pfam" id="PF13639">
    <property type="entry name" value="zf-RING_2"/>
    <property type="match status" value="1"/>
</dbReference>
<evidence type="ECO:0000259" key="7">
    <source>
        <dbReference type="PROSITE" id="PS50089"/>
    </source>
</evidence>
<evidence type="ECO:0000256" key="4">
    <source>
        <dbReference type="PROSITE-ProRule" id="PRU00175"/>
    </source>
</evidence>
<dbReference type="GO" id="GO:0008270">
    <property type="term" value="F:zinc ion binding"/>
    <property type="evidence" value="ECO:0007669"/>
    <property type="project" value="UniProtKB-KW"/>
</dbReference>
<evidence type="ECO:0000256" key="5">
    <source>
        <dbReference type="SAM" id="MobiDB-lite"/>
    </source>
</evidence>
<organism evidence="8 9">
    <name type="scientific">Amazona aestiva</name>
    <name type="common">Blue-fronted Amazon parrot</name>
    <dbReference type="NCBI Taxonomy" id="12930"/>
    <lineage>
        <taxon>Eukaryota</taxon>
        <taxon>Metazoa</taxon>
        <taxon>Chordata</taxon>
        <taxon>Craniata</taxon>
        <taxon>Vertebrata</taxon>
        <taxon>Euteleostomi</taxon>
        <taxon>Archelosauria</taxon>
        <taxon>Archosauria</taxon>
        <taxon>Dinosauria</taxon>
        <taxon>Saurischia</taxon>
        <taxon>Theropoda</taxon>
        <taxon>Coelurosauria</taxon>
        <taxon>Aves</taxon>
        <taxon>Neognathae</taxon>
        <taxon>Neoaves</taxon>
        <taxon>Telluraves</taxon>
        <taxon>Australaves</taxon>
        <taxon>Psittaciformes</taxon>
        <taxon>Psittacidae</taxon>
        <taxon>Amazona</taxon>
    </lineage>
</organism>
<feature type="region of interest" description="Disordered" evidence="5">
    <location>
        <begin position="1"/>
        <end position="48"/>
    </location>
</feature>
<dbReference type="Proteomes" id="UP000051836">
    <property type="component" value="Unassembled WGS sequence"/>
</dbReference>
<dbReference type="SUPFAM" id="SSF57850">
    <property type="entry name" value="RING/U-box"/>
    <property type="match status" value="1"/>
</dbReference>
<keyword evidence="6" id="KW-0472">Membrane</keyword>
<feature type="compositionally biased region" description="Basic and acidic residues" evidence="5">
    <location>
        <begin position="1"/>
        <end position="10"/>
    </location>
</feature>
<dbReference type="GO" id="GO:0016567">
    <property type="term" value="P:protein ubiquitination"/>
    <property type="evidence" value="ECO:0007669"/>
    <property type="project" value="TreeGrafter"/>
</dbReference>
<dbReference type="SMART" id="SM00184">
    <property type="entry name" value="RING"/>
    <property type="match status" value="1"/>
</dbReference>
<evidence type="ECO:0000256" key="2">
    <source>
        <dbReference type="ARBA" id="ARBA00022771"/>
    </source>
</evidence>
<dbReference type="AlphaFoldDB" id="A0A0Q3UTW1"/>
<keyword evidence="9" id="KW-1185">Reference proteome</keyword>
<evidence type="ECO:0000313" key="9">
    <source>
        <dbReference type="Proteomes" id="UP000051836"/>
    </source>
</evidence>
<dbReference type="PANTHER" id="PTHR22791:SF28">
    <property type="entry name" value="E3 UBIQUITIN-PROTEIN LIGASE RNF186"/>
    <property type="match status" value="1"/>
</dbReference>
<evidence type="ECO:0000256" key="6">
    <source>
        <dbReference type="SAM" id="Phobius"/>
    </source>
</evidence>
<evidence type="ECO:0000256" key="1">
    <source>
        <dbReference type="ARBA" id="ARBA00022723"/>
    </source>
</evidence>
<accession>A0A0Q3UTW1</accession>
<gene>
    <name evidence="8" type="ORF">AAES_39820</name>
</gene>